<evidence type="ECO:0000259" key="7">
    <source>
        <dbReference type="Pfam" id="PF00535"/>
    </source>
</evidence>
<comment type="subcellular location">
    <subcellularLocation>
        <location evidence="1">Cell membrane</location>
        <topology evidence="1">Peripheral membrane protein</topology>
    </subcellularLocation>
</comment>
<gene>
    <name evidence="8" type="ORF">ACFPZJ_03985</name>
</gene>
<feature type="domain" description="Glycosyltransferase 2-like" evidence="7">
    <location>
        <begin position="5"/>
        <end position="115"/>
    </location>
</feature>
<evidence type="ECO:0000256" key="4">
    <source>
        <dbReference type="ARBA" id="ARBA00022679"/>
    </source>
</evidence>
<dbReference type="Pfam" id="PF04464">
    <property type="entry name" value="Glyphos_transf"/>
    <property type="match status" value="1"/>
</dbReference>
<keyword evidence="5" id="KW-0777">Teichoic acid biosynthesis</keyword>
<dbReference type="PANTHER" id="PTHR37316:SF3">
    <property type="entry name" value="TEICHOIC ACID GLYCEROL-PHOSPHATE TRANSFERASE"/>
    <property type="match status" value="1"/>
</dbReference>
<evidence type="ECO:0000256" key="2">
    <source>
        <dbReference type="ARBA" id="ARBA00010488"/>
    </source>
</evidence>
<evidence type="ECO:0000313" key="8">
    <source>
        <dbReference type="EMBL" id="MFC5632963.1"/>
    </source>
</evidence>
<keyword evidence="3" id="KW-1003">Cell membrane</keyword>
<evidence type="ECO:0000256" key="6">
    <source>
        <dbReference type="ARBA" id="ARBA00023136"/>
    </source>
</evidence>
<dbReference type="Pfam" id="PF00535">
    <property type="entry name" value="Glycos_transf_2"/>
    <property type="match status" value="1"/>
</dbReference>
<comment type="caution">
    <text evidence="8">The sequence shown here is derived from an EMBL/GenBank/DDBJ whole genome shotgun (WGS) entry which is preliminary data.</text>
</comment>
<dbReference type="PANTHER" id="PTHR37316">
    <property type="entry name" value="TEICHOIC ACID GLYCEROL-PHOSPHATE PRIMASE"/>
    <property type="match status" value="1"/>
</dbReference>
<keyword evidence="6" id="KW-0472">Membrane</keyword>
<dbReference type="InterPro" id="IPR029044">
    <property type="entry name" value="Nucleotide-diphossugar_trans"/>
</dbReference>
<proteinExistence type="inferred from homology"/>
<evidence type="ECO:0000256" key="1">
    <source>
        <dbReference type="ARBA" id="ARBA00004202"/>
    </source>
</evidence>
<dbReference type="Gene3D" id="3.40.50.11820">
    <property type="match status" value="1"/>
</dbReference>
<dbReference type="SUPFAM" id="SSF53756">
    <property type="entry name" value="UDP-Glycosyltransferase/glycogen phosphorylase"/>
    <property type="match status" value="1"/>
</dbReference>
<name>A0ABW0UJ22_9ACTN</name>
<comment type="similarity">
    <text evidence="2">Belongs to the CDP-glycerol glycerophosphotransferase family.</text>
</comment>
<evidence type="ECO:0000256" key="5">
    <source>
        <dbReference type="ARBA" id="ARBA00022944"/>
    </source>
</evidence>
<dbReference type="SUPFAM" id="SSF53448">
    <property type="entry name" value="Nucleotide-diphospho-sugar transferases"/>
    <property type="match status" value="1"/>
</dbReference>
<organism evidence="8 9">
    <name type="scientific">Streptomyces bullii</name>
    <dbReference type="NCBI Taxonomy" id="349910"/>
    <lineage>
        <taxon>Bacteria</taxon>
        <taxon>Bacillati</taxon>
        <taxon>Actinomycetota</taxon>
        <taxon>Actinomycetes</taxon>
        <taxon>Kitasatosporales</taxon>
        <taxon>Streptomycetaceae</taxon>
        <taxon>Streptomyces</taxon>
    </lineage>
</organism>
<protein>
    <submittedName>
        <fullName evidence="8">CDP-glycerol glycerophosphotransferase family protein</fullName>
    </submittedName>
</protein>
<sequence length="734" mass="81048">MPRFSIIVPSHGVAGRLSQALDSVLVQSFGDFELIPVCDSPDCPAADVAARYAERDCRVAPVHAPPSAGLAGARNTGTRAATGAYLLFLDGDDVLVPGALAALDARLRRTGDVDVLHFEHERTPWWEGEPSNPAAPLLAGAPDGAFGPDRAPRLTGVRLPAWSAACRRAFVAEHRLAFPDGHFTDVGWGGLAVLRAERMAVLRSVVVRHLVRRQGSRLHQPGEHHTELLDQAELVLTRAAEQGLSPERSHPLFEQLFAVILRTAAHPQWLPAGHRDFFRRAGALYRRHRPAGFQPPGGRLGVQHRLLAAGSYAAFRALREANRTVSRAVERLPGTHGARTRLRYRAQLRRPLDPNLAVYCAYWGRGYACNPAAIHAKARELAPHIRSMFLVEPGQAHTVPPDVEYAVIGSRRYWEVLARAKYLVNNANFAEGVVKRPGSVHLQTQHGTPLKTMGVDQSTYPVVAATTGSFARLLGRVDRWDYNLSANRHSTQMWERAFPGSYEHLEYGYPRNDVYYTATADDVARVRRKLGVPPGATAVLYAPTHRDYRTGFETGGLDLEAFCEEAGDDVVVLLRAHYFYDRGGRASSGRVIDVTGHRSSEDVCLAADALVTDYSSIMFDYANLDRPIVVYADDWDVYRETRGVYFDLMAQPPGPVARTPEELARVFRDGAYAGGESRRLRAAFRERFCEFDDGRAAERVVRRVFLGEPPEAIEPVIPLAERVPAPAATTLVRS</sequence>
<keyword evidence="9" id="KW-1185">Reference proteome</keyword>
<keyword evidence="4" id="KW-0808">Transferase</keyword>
<dbReference type="Gene3D" id="3.90.550.10">
    <property type="entry name" value="Spore Coat Polysaccharide Biosynthesis Protein SpsA, Chain A"/>
    <property type="match status" value="1"/>
</dbReference>
<dbReference type="Gene3D" id="3.40.50.12580">
    <property type="match status" value="1"/>
</dbReference>
<dbReference type="InterPro" id="IPR007554">
    <property type="entry name" value="Glycerophosphate_synth"/>
</dbReference>
<dbReference type="CDD" id="cd00761">
    <property type="entry name" value="Glyco_tranf_GTA_type"/>
    <property type="match status" value="1"/>
</dbReference>
<evidence type="ECO:0000256" key="3">
    <source>
        <dbReference type="ARBA" id="ARBA00022475"/>
    </source>
</evidence>
<dbReference type="RefSeq" id="WP_381017154.1">
    <property type="nucleotide sequence ID" value="NZ_JBHSNY010000001.1"/>
</dbReference>
<dbReference type="EMBL" id="JBHSNY010000001">
    <property type="protein sequence ID" value="MFC5632963.1"/>
    <property type="molecule type" value="Genomic_DNA"/>
</dbReference>
<dbReference type="InterPro" id="IPR043148">
    <property type="entry name" value="TagF_C"/>
</dbReference>
<accession>A0ABW0UJ22</accession>
<reference evidence="9" key="1">
    <citation type="journal article" date="2019" name="Int. J. Syst. Evol. Microbiol.">
        <title>The Global Catalogue of Microorganisms (GCM) 10K type strain sequencing project: providing services to taxonomists for standard genome sequencing and annotation.</title>
        <authorList>
            <consortium name="The Broad Institute Genomics Platform"/>
            <consortium name="The Broad Institute Genome Sequencing Center for Infectious Disease"/>
            <person name="Wu L."/>
            <person name="Ma J."/>
        </authorList>
    </citation>
    <scope>NUCLEOTIDE SEQUENCE [LARGE SCALE GENOMIC DNA]</scope>
    <source>
        <strain evidence="9">CGMCC 4.7248</strain>
    </source>
</reference>
<dbReference type="InterPro" id="IPR051612">
    <property type="entry name" value="Teichoic_Acid_Biosynth"/>
</dbReference>
<dbReference type="InterPro" id="IPR001173">
    <property type="entry name" value="Glyco_trans_2-like"/>
</dbReference>
<dbReference type="InterPro" id="IPR043149">
    <property type="entry name" value="TagF_N"/>
</dbReference>
<evidence type="ECO:0000313" key="9">
    <source>
        <dbReference type="Proteomes" id="UP001596154"/>
    </source>
</evidence>
<dbReference type="Proteomes" id="UP001596154">
    <property type="component" value="Unassembled WGS sequence"/>
</dbReference>